<dbReference type="Gene3D" id="1.10.460.10">
    <property type="entry name" value="Topoisomerase I, domain 2"/>
    <property type="match status" value="1"/>
</dbReference>
<dbReference type="PANTHER" id="PTHR42785:SF1">
    <property type="entry name" value="DNA TOPOISOMERASE"/>
    <property type="match status" value="1"/>
</dbReference>
<evidence type="ECO:0000259" key="13">
    <source>
        <dbReference type="PROSITE" id="PS52039"/>
    </source>
</evidence>
<feature type="site" description="Interaction with DNA" evidence="10">
    <location>
        <position position="300"/>
    </location>
</feature>
<reference evidence="14 15" key="1">
    <citation type="submission" date="2018-12" db="EMBL/GenBank/DDBJ databases">
        <authorList>
            <person name="Toschakov S.V."/>
        </authorList>
    </citation>
    <scope>NUCLEOTIDE SEQUENCE [LARGE SCALE GENOMIC DNA]</scope>
    <source>
        <strain evidence="14 15">GM2012</strain>
    </source>
</reference>
<dbReference type="GO" id="GO:0008270">
    <property type="term" value="F:zinc ion binding"/>
    <property type="evidence" value="ECO:0007669"/>
    <property type="project" value="UniProtKB-KW"/>
</dbReference>
<dbReference type="GO" id="GO:0003917">
    <property type="term" value="F:DNA topoisomerase type I (single strand cut, ATP-independent) activity"/>
    <property type="evidence" value="ECO:0007669"/>
    <property type="project" value="UniProtKB-UniRule"/>
</dbReference>
<keyword evidence="9 10" id="KW-0413">Isomerase</keyword>
<dbReference type="SUPFAM" id="SSF57783">
    <property type="entry name" value="Zinc beta-ribbon"/>
    <property type="match status" value="1"/>
</dbReference>
<comment type="similarity">
    <text evidence="2 10">Belongs to the type IA topoisomerase family.</text>
</comment>
<dbReference type="OrthoDB" id="9804262at2"/>
<dbReference type="PROSITE" id="PS52039">
    <property type="entry name" value="TOPO_IA_2"/>
    <property type="match status" value="1"/>
</dbReference>
<dbReference type="GO" id="GO:0005694">
    <property type="term" value="C:chromosome"/>
    <property type="evidence" value="ECO:0007669"/>
    <property type="project" value="InterPro"/>
</dbReference>
<dbReference type="InterPro" id="IPR028612">
    <property type="entry name" value="Topoisom_1_IA"/>
</dbReference>
<dbReference type="Pfam" id="PF01131">
    <property type="entry name" value="Topoisom_bac"/>
    <property type="match status" value="1"/>
</dbReference>
<dbReference type="SMART" id="SM00437">
    <property type="entry name" value="TOP1Ac"/>
    <property type="match status" value="1"/>
</dbReference>
<feature type="region of interest" description="Disordered" evidence="11">
    <location>
        <begin position="828"/>
        <end position="848"/>
    </location>
</feature>
<dbReference type="InterPro" id="IPR025589">
    <property type="entry name" value="Toprim_C_rpt"/>
</dbReference>
<dbReference type="SMART" id="SM00493">
    <property type="entry name" value="TOPRIM"/>
    <property type="match status" value="1"/>
</dbReference>
<dbReference type="HAMAP" id="MF_00952">
    <property type="entry name" value="Topoisom_1_prok"/>
    <property type="match status" value="1"/>
</dbReference>
<dbReference type="InterPro" id="IPR006171">
    <property type="entry name" value="TOPRIM_dom"/>
</dbReference>
<organism evidence="14 15">
    <name type="scientific">Tautonia sociabilis</name>
    <dbReference type="NCBI Taxonomy" id="2080755"/>
    <lineage>
        <taxon>Bacteria</taxon>
        <taxon>Pseudomonadati</taxon>
        <taxon>Planctomycetota</taxon>
        <taxon>Planctomycetia</taxon>
        <taxon>Isosphaerales</taxon>
        <taxon>Isosphaeraceae</taxon>
        <taxon>Tautonia</taxon>
    </lineage>
</organism>
<dbReference type="InterPro" id="IPR003602">
    <property type="entry name" value="Topo_IA_DNA-bd_dom"/>
</dbReference>
<comment type="subunit">
    <text evidence="10">Monomer.</text>
</comment>
<evidence type="ECO:0000256" key="3">
    <source>
        <dbReference type="ARBA" id="ARBA00022723"/>
    </source>
</evidence>
<dbReference type="Gene3D" id="3.40.50.140">
    <property type="match status" value="1"/>
</dbReference>
<keyword evidence="8 10" id="KW-0238">DNA-binding</keyword>
<evidence type="ECO:0000259" key="12">
    <source>
        <dbReference type="PROSITE" id="PS50880"/>
    </source>
</evidence>
<dbReference type="Gene3D" id="2.70.20.10">
    <property type="entry name" value="Topoisomerase I, domain 3"/>
    <property type="match status" value="1"/>
</dbReference>
<accession>A0A432MQH5</accession>
<feature type="compositionally biased region" description="Basic residues" evidence="11">
    <location>
        <begin position="836"/>
        <end position="848"/>
    </location>
</feature>
<dbReference type="InterPro" id="IPR013498">
    <property type="entry name" value="Topo_IA_Znf"/>
</dbReference>
<dbReference type="InterPro" id="IPR013826">
    <property type="entry name" value="Topo_IA_cen_sub3"/>
</dbReference>
<dbReference type="InterPro" id="IPR013497">
    <property type="entry name" value="Topo_IA_cen"/>
</dbReference>
<comment type="catalytic activity">
    <reaction evidence="1 10">
        <text>ATP-independent breakage of single-stranded DNA, followed by passage and rejoining.</text>
        <dbReference type="EC" id="5.6.2.1"/>
    </reaction>
</comment>
<dbReference type="CDD" id="cd03363">
    <property type="entry name" value="TOPRIM_TopoIA_TopoI"/>
    <property type="match status" value="1"/>
</dbReference>
<dbReference type="Gene3D" id="1.10.290.10">
    <property type="entry name" value="Topoisomerase I, domain 4"/>
    <property type="match status" value="1"/>
</dbReference>
<reference evidence="14 15" key="2">
    <citation type="submission" date="2019-01" db="EMBL/GenBank/DDBJ databases">
        <title>Tautonia sociabilis, a novel thermotolerant planctomycete of Isosphaeraceae family, isolated from a 4000 m deep subterranean habitat.</title>
        <authorList>
            <person name="Kovaleva O.L."/>
            <person name="Elcheninov A.G."/>
            <person name="Van Heerden E."/>
            <person name="Toshchakov S.V."/>
            <person name="Novikov A."/>
            <person name="Bonch-Osmolovskaya E.A."/>
            <person name="Kublanov I.V."/>
        </authorList>
    </citation>
    <scope>NUCLEOTIDE SEQUENCE [LARGE SCALE GENOMIC DNA]</scope>
    <source>
        <strain evidence="14 15">GM2012</strain>
    </source>
</reference>
<dbReference type="EMBL" id="RYZH01000001">
    <property type="protein sequence ID" value="RUL89741.1"/>
    <property type="molecule type" value="Genomic_DNA"/>
</dbReference>
<dbReference type="InterPro" id="IPR013825">
    <property type="entry name" value="Topo_IA_cen_sub2"/>
</dbReference>
<keyword evidence="5" id="KW-0862">Zinc</keyword>
<feature type="site" description="Interaction with DNA" evidence="10">
    <location>
        <position position="142"/>
    </location>
</feature>
<evidence type="ECO:0000313" key="14">
    <source>
        <dbReference type="EMBL" id="RUL89741.1"/>
    </source>
</evidence>
<dbReference type="SMART" id="SM00436">
    <property type="entry name" value="TOP1Bc"/>
    <property type="match status" value="1"/>
</dbReference>
<evidence type="ECO:0000256" key="8">
    <source>
        <dbReference type="ARBA" id="ARBA00023125"/>
    </source>
</evidence>
<feature type="domain" description="Topo IA-type catalytic" evidence="13">
    <location>
        <begin position="132"/>
        <end position="563"/>
    </location>
</feature>
<dbReference type="InterPro" id="IPR034149">
    <property type="entry name" value="TOPRIM_TopoI"/>
</dbReference>
<dbReference type="AlphaFoldDB" id="A0A432MQH5"/>
<dbReference type="RefSeq" id="WP_126723416.1">
    <property type="nucleotide sequence ID" value="NZ_RYZH01000001.1"/>
</dbReference>
<feature type="site" description="Interaction with DNA" evidence="10">
    <location>
        <position position="158"/>
    </location>
</feature>
<dbReference type="Pfam" id="PF01751">
    <property type="entry name" value="Toprim"/>
    <property type="match status" value="1"/>
</dbReference>
<evidence type="ECO:0000256" key="11">
    <source>
        <dbReference type="SAM" id="MobiDB-lite"/>
    </source>
</evidence>
<name>A0A432MQH5_9BACT</name>
<feature type="region of interest" description="Disordered" evidence="11">
    <location>
        <begin position="634"/>
        <end position="655"/>
    </location>
</feature>
<proteinExistence type="inferred from homology"/>
<keyword evidence="7 10" id="KW-0799">Topoisomerase</keyword>
<evidence type="ECO:0000256" key="6">
    <source>
        <dbReference type="ARBA" id="ARBA00022842"/>
    </source>
</evidence>
<comment type="caution">
    <text evidence="14">The sequence shown here is derived from an EMBL/GenBank/DDBJ whole genome shotgun (WGS) entry which is preliminary data.</text>
</comment>
<dbReference type="InterPro" id="IPR003601">
    <property type="entry name" value="Topo_IA_2"/>
</dbReference>
<dbReference type="PRINTS" id="PR00417">
    <property type="entry name" value="PRTPISMRASEI"/>
</dbReference>
<dbReference type="Pfam" id="PF13368">
    <property type="entry name" value="Toprim_C_rpt"/>
    <property type="match status" value="3"/>
</dbReference>
<dbReference type="PANTHER" id="PTHR42785">
    <property type="entry name" value="DNA TOPOISOMERASE, TYPE IA, CORE"/>
    <property type="match status" value="1"/>
</dbReference>
<dbReference type="InterPro" id="IPR013824">
    <property type="entry name" value="Topo_IA_cen_sub1"/>
</dbReference>
<evidence type="ECO:0000256" key="10">
    <source>
        <dbReference type="HAMAP-Rule" id="MF_00952"/>
    </source>
</evidence>
<feature type="site" description="Interaction with DNA" evidence="10">
    <location>
        <position position="31"/>
    </location>
</feature>
<dbReference type="Proteomes" id="UP000280296">
    <property type="component" value="Unassembled WGS sequence"/>
</dbReference>
<dbReference type="PROSITE" id="PS50880">
    <property type="entry name" value="TOPRIM"/>
    <property type="match status" value="1"/>
</dbReference>
<dbReference type="PROSITE" id="PS00396">
    <property type="entry name" value="TOPO_IA_1"/>
    <property type="match status" value="1"/>
</dbReference>
<dbReference type="SUPFAM" id="SSF56712">
    <property type="entry name" value="Prokaryotic type I DNA topoisomerase"/>
    <property type="match status" value="1"/>
</dbReference>
<feature type="region of interest" description="Interaction with DNA" evidence="10">
    <location>
        <begin position="166"/>
        <end position="171"/>
    </location>
</feature>
<dbReference type="GO" id="GO:0006265">
    <property type="term" value="P:DNA topological change"/>
    <property type="evidence" value="ECO:0007669"/>
    <property type="project" value="UniProtKB-UniRule"/>
</dbReference>
<evidence type="ECO:0000256" key="2">
    <source>
        <dbReference type="ARBA" id="ARBA00009446"/>
    </source>
</evidence>
<feature type="site" description="Interaction with DNA" evidence="10">
    <location>
        <position position="495"/>
    </location>
</feature>
<feature type="domain" description="Toprim" evidence="12">
    <location>
        <begin position="1"/>
        <end position="117"/>
    </location>
</feature>
<evidence type="ECO:0000313" key="15">
    <source>
        <dbReference type="Proteomes" id="UP000280296"/>
    </source>
</evidence>
<sequence>MNLVIVESPAKCRTINKYLGKDYEVLASFGHIRDLPPKDGSVRPDEDFSMDYEIQPGSAKAVKAIVDAVKQADALILATDPDREGEAISWHVLEALRQKKALRKDLPVRRVVFNSITKDAILEAMAHPRDIDMHLVNAQQARRALDYLVGFSLSPVLWRKLPGSKSAGRVQSVALRLICDREDEIERFVSQEYWDVRGAFLKQDQTRSRFLARLTHVEGKKLDKFDIPNQAEADRIVAGLKGKSYRVRSVERKQVRRNPNPPFTTSTLQQEASRKLGFGAKRTMQVAQRLYESGRITYMRTDGVEIAPEALKAIREQIQGQFGTQYLPEAARVYKSKAANAQEAHEAIRPTELTLLPEAVSREVDSDEARLYELIWKRTMASQMATAVFDQVVAEIDAEDRSATLRAVGTTMKFDGFLKLYIEGKDDSSDEDEEGGALPPLNEGETVDLAEVIPAQHFTEPPPRYTEASLVKRMEELGIGRPSTYASIISILQDREYVKLDGKRFIPEPRGRVVTAFLTHFFRRYVEYDFTANLEDELDRVSDGQVDWKQVLRSFWEHFAANVEKAKGLEITHVISELNEALATLLFPGEGDLEERRKCPSCGTGQLSLKVGKYGAFVGCSNYPDCRFTRELTKDKAQGDGSSEGEASAPVEPKLLGEDEQGQAVSLRKGPYGFYVQLGEGKKPKRVSVPKGMDPESIDLARARALLALPRNLGKHPETSKVVKAGSGLYGPYVLHAGKYTTLRPEDDVLTIDLDRAVKLIAEAPKKRGAEPIKVLGNHPEDEKEIAVFEGRYGPYVKHGKVNATIPKDRNPEELTLDEAIALLQEAAERKSSGGGRRRSVTKGKSKS</sequence>
<dbReference type="NCBIfam" id="TIGR01051">
    <property type="entry name" value="topA_bact"/>
    <property type="match status" value="1"/>
</dbReference>
<keyword evidence="15" id="KW-1185">Reference proteome</keyword>
<dbReference type="EC" id="5.6.2.1" evidence="10"/>
<dbReference type="Gene3D" id="3.30.65.10">
    <property type="entry name" value="Bacterial Topoisomerase I, domain 1"/>
    <property type="match status" value="1"/>
</dbReference>
<protein>
    <recommendedName>
        <fullName evidence="10">DNA topoisomerase 1</fullName>
        <ecNumber evidence="10">5.6.2.1</ecNumber>
    </recommendedName>
    <alternativeName>
        <fullName evidence="10">DNA topoisomerase I</fullName>
    </alternativeName>
</protein>
<gene>
    <name evidence="10 14" type="primary">topA</name>
    <name evidence="14" type="ORF">TsocGM_00830</name>
</gene>
<dbReference type="Pfam" id="PF01396">
    <property type="entry name" value="Zn_ribbon_Top1"/>
    <property type="match status" value="1"/>
</dbReference>
<comment type="function">
    <text evidence="10">Releases the supercoiling and torsional tension of DNA, which is introduced during the DNA replication and transcription, by transiently cleaving and rejoining one strand of the DNA duplex. Introduces a single-strand break via transesterification at a target site in duplex DNA. The scissile phosphodiester is attacked by the catalytic tyrosine of the enzyme, resulting in the formation of a DNA-(5'-phosphotyrosyl)-enzyme intermediate and the expulsion of a 3'-OH DNA strand. The free DNA strand then undergoes passage around the unbroken strand, thus removing DNA supercoils. Finally, in the religation step, the DNA 3'-OH attacks the covalent intermediate to expel the active-site tyrosine and restore the DNA phosphodiester backbone.</text>
</comment>
<evidence type="ECO:0000256" key="5">
    <source>
        <dbReference type="ARBA" id="ARBA00022833"/>
    </source>
</evidence>
<keyword evidence="6" id="KW-0460">Magnesium</keyword>
<feature type="site" description="Interaction with DNA" evidence="10">
    <location>
        <position position="143"/>
    </location>
</feature>
<evidence type="ECO:0000256" key="9">
    <source>
        <dbReference type="ARBA" id="ARBA00023235"/>
    </source>
</evidence>
<dbReference type="InterPro" id="IPR023405">
    <property type="entry name" value="Topo_IA_core_domain"/>
</dbReference>
<dbReference type="InterPro" id="IPR000380">
    <property type="entry name" value="Topo_IA"/>
</dbReference>
<comment type="caution">
    <text evidence="10">Lacks conserved residue(s) required for the propagation of feature annotation.</text>
</comment>
<evidence type="ECO:0000256" key="7">
    <source>
        <dbReference type="ARBA" id="ARBA00023029"/>
    </source>
</evidence>
<feature type="site" description="Interaction with DNA" evidence="10">
    <location>
        <position position="146"/>
    </location>
</feature>
<keyword evidence="3" id="KW-0479">Metal-binding</keyword>
<keyword evidence="4" id="KW-0863">Zinc-finger</keyword>
<dbReference type="GO" id="GO:0003677">
    <property type="term" value="F:DNA binding"/>
    <property type="evidence" value="ECO:0007669"/>
    <property type="project" value="UniProtKB-KW"/>
</dbReference>
<evidence type="ECO:0000256" key="4">
    <source>
        <dbReference type="ARBA" id="ARBA00022771"/>
    </source>
</evidence>
<feature type="active site" description="O-(5'-phospho-DNA)-tyrosine intermediate" evidence="10">
    <location>
        <position position="298"/>
    </location>
</feature>
<dbReference type="InterPro" id="IPR005733">
    <property type="entry name" value="TopoI_bac-type"/>
</dbReference>
<dbReference type="InterPro" id="IPR023406">
    <property type="entry name" value="Topo_IA_AS"/>
</dbReference>
<evidence type="ECO:0000256" key="1">
    <source>
        <dbReference type="ARBA" id="ARBA00000213"/>
    </source>
</evidence>
<dbReference type="CDD" id="cd00186">
    <property type="entry name" value="TOP1Ac"/>
    <property type="match status" value="1"/>
</dbReference>